<evidence type="ECO:0000313" key="1">
    <source>
        <dbReference type="EMBL" id="QDU29000.1"/>
    </source>
</evidence>
<gene>
    <name evidence="1" type="ORF">ETAA8_41060</name>
</gene>
<organism evidence="1 2">
    <name type="scientific">Anatilimnocola aggregata</name>
    <dbReference type="NCBI Taxonomy" id="2528021"/>
    <lineage>
        <taxon>Bacteria</taxon>
        <taxon>Pseudomonadati</taxon>
        <taxon>Planctomycetota</taxon>
        <taxon>Planctomycetia</taxon>
        <taxon>Pirellulales</taxon>
        <taxon>Pirellulaceae</taxon>
        <taxon>Anatilimnocola</taxon>
    </lineage>
</organism>
<name>A0A517YFJ4_9BACT</name>
<sequence>MVRMRGGSGKGWVEWLPGSDAKTARKSEAFAAEEHTWTERELKIPARRGESGVLRLYLPAGSKPVEVDWIELNSQSGKRSWNF</sequence>
<keyword evidence="2" id="KW-1185">Reference proteome</keyword>
<dbReference type="KEGG" id="aagg:ETAA8_41060"/>
<protein>
    <submittedName>
        <fullName evidence="1">Uncharacterized protein</fullName>
    </submittedName>
</protein>
<dbReference type="AlphaFoldDB" id="A0A517YFJ4"/>
<evidence type="ECO:0000313" key="2">
    <source>
        <dbReference type="Proteomes" id="UP000315017"/>
    </source>
</evidence>
<proteinExistence type="predicted"/>
<reference evidence="1 2" key="1">
    <citation type="submission" date="2019-02" db="EMBL/GenBank/DDBJ databases">
        <title>Deep-cultivation of Planctomycetes and their phenomic and genomic characterization uncovers novel biology.</title>
        <authorList>
            <person name="Wiegand S."/>
            <person name="Jogler M."/>
            <person name="Boedeker C."/>
            <person name="Pinto D."/>
            <person name="Vollmers J."/>
            <person name="Rivas-Marin E."/>
            <person name="Kohn T."/>
            <person name="Peeters S.H."/>
            <person name="Heuer A."/>
            <person name="Rast P."/>
            <person name="Oberbeckmann S."/>
            <person name="Bunk B."/>
            <person name="Jeske O."/>
            <person name="Meyerdierks A."/>
            <person name="Storesund J.E."/>
            <person name="Kallscheuer N."/>
            <person name="Luecker S."/>
            <person name="Lage O.M."/>
            <person name="Pohl T."/>
            <person name="Merkel B.J."/>
            <person name="Hornburger P."/>
            <person name="Mueller R.-W."/>
            <person name="Bruemmer F."/>
            <person name="Labrenz M."/>
            <person name="Spormann A.M."/>
            <person name="Op den Camp H."/>
            <person name="Overmann J."/>
            <person name="Amann R."/>
            <person name="Jetten M.S.M."/>
            <person name="Mascher T."/>
            <person name="Medema M.H."/>
            <person name="Devos D.P."/>
            <person name="Kaster A.-K."/>
            <person name="Ovreas L."/>
            <person name="Rohde M."/>
            <person name="Galperin M.Y."/>
            <person name="Jogler C."/>
        </authorList>
    </citation>
    <scope>NUCLEOTIDE SEQUENCE [LARGE SCALE GENOMIC DNA]</scope>
    <source>
        <strain evidence="1 2">ETA_A8</strain>
    </source>
</reference>
<dbReference type="EMBL" id="CP036274">
    <property type="protein sequence ID" value="QDU29000.1"/>
    <property type="molecule type" value="Genomic_DNA"/>
</dbReference>
<dbReference type="Proteomes" id="UP000315017">
    <property type="component" value="Chromosome"/>
</dbReference>
<accession>A0A517YFJ4</accession>